<evidence type="ECO:0000256" key="1">
    <source>
        <dbReference type="SAM" id="SignalP"/>
    </source>
</evidence>
<dbReference type="RefSeq" id="WP_212774162.1">
    <property type="nucleotide sequence ID" value="NZ_AP024601.1"/>
</dbReference>
<dbReference type="PROSITE" id="PS51257">
    <property type="entry name" value="PROKAR_LIPOPROTEIN"/>
    <property type="match status" value="1"/>
</dbReference>
<organism evidence="2 3">
    <name type="scientific">Polycladomyces abyssicola</name>
    <dbReference type="NCBI Taxonomy" id="1125966"/>
    <lineage>
        <taxon>Bacteria</taxon>
        <taxon>Bacillati</taxon>
        <taxon>Bacillota</taxon>
        <taxon>Bacilli</taxon>
        <taxon>Bacillales</taxon>
        <taxon>Thermoactinomycetaceae</taxon>
        <taxon>Polycladomyces</taxon>
    </lineage>
</organism>
<reference evidence="2" key="1">
    <citation type="journal article" date="2013" name="Int. J. Syst. Evol. Microbiol.">
        <title>Polycladomyces abyssicola gen. nov., sp. nov., a thermophilic filamentous bacterium isolated from hemipelagic sediment.</title>
        <authorList>
            <person name="Tsubouchi T."/>
            <person name="Shimane Y."/>
            <person name="Mori K."/>
            <person name="Usui K."/>
            <person name="Hiraki T."/>
            <person name="Tame A."/>
            <person name="Uematsu K."/>
            <person name="Maruyama T."/>
            <person name="Hatada Y."/>
        </authorList>
    </citation>
    <scope>NUCLEOTIDE SEQUENCE</scope>
    <source>
        <strain evidence="2">JIR-001</strain>
    </source>
</reference>
<reference evidence="2" key="2">
    <citation type="journal article" date="2021" name="Microbiol. Resour. Announc.">
        <title>Complete Genome Sequence of Polycladomyces abyssicola JIR-001T, Isolated from Hemipelagic Sediment in Deep Seawater.</title>
        <authorList>
            <person name="Tsubouchi T."/>
            <person name="Kaneko Y."/>
        </authorList>
    </citation>
    <scope>NUCLEOTIDE SEQUENCE</scope>
    <source>
        <strain evidence="2">JIR-001</strain>
    </source>
</reference>
<keyword evidence="1" id="KW-0732">Signal</keyword>
<dbReference type="KEGG" id="pabs:JIR001_06350"/>
<dbReference type="EMBL" id="AP024601">
    <property type="protein sequence ID" value="BCU80852.1"/>
    <property type="molecule type" value="Genomic_DNA"/>
</dbReference>
<dbReference type="AlphaFoldDB" id="A0A8D5ZMH3"/>
<keyword evidence="3" id="KW-1185">Reference proteome</keyword>
<accession>A0A8D5ZMH3</accession>
<gene>
    <name evidence="2" type="ORF">JIR001_06350</name>
</gene>
<name>A0A8D5ZMH3_9BACL</name>
<evidence type="ECO:0000313" key="3">
    <source>
        <dbReference type="Proteomes" id="UP000677436"/>
    </source>
</evidence>
<protein>
    <submittedName>
        <fullName evidence="2">Uncharacterized protein</fullName>
    </submittedName>
</protein>
<dbReference type="Proteomes" id="UP000677436">
    <property type="component" value="Chromosome"/>
</dbReference>
<feature type="chain" id="PRO_5038341058" evidence="1">
    <location>
        <begin position="24"/>
        <end position="193"/>
    </location>
</feature>
<proteinExistence type="predicted"/>
<feature type="signal peptide" evidence="1">
    <location>
        <begin position="1"/>
        <end position="23"/>
    </location>
</feature>
<sequence>MSCNSRRFAVLMLLLSVSLTGCGLVPLPGTGKWHSLASEQPQEEPSGEFIEAVNNGSGADPEGAQAASTFYDQPWFEAVDFINEPPMIHGGVWYYTQAKHPNNLDDDFIWDEMDVLYIQLGDNRYRGYDAKPVALELINNQVARVTLHLEKKDDTFSSDQPEPARTYIKVNKGTLKGKSFLVMDESGRKLKTR</sequence>
<evidence type="ECO:0000313" key="2">
    <source>
        <dbReference type="EMBL" id="BCU80852.1"/>
    </source>
</evidence>